<proteinExistence type="predicted"/>
<gene>
    <name evidence="4" type="ORF">D0817_20715</name>
</gene>
<protein>
    <submittedName>
        <fullName evidence="4">T9SS C-terminal target domain-containing protein</fullName>
    </submittedName>
</protein>
<accession>A0A434A2D4</accession>
<dbReference type="InterPro" id="IPR026444">
    <property type="entry name" value="Secre_tail"/>
</dbReference>
<dbReference type="Proteomes" id="UP000288102">
    <property type="component" value="Unassembled WGS sequence"/>
</dbReference>
<feature type="domain" description="Secretion system C-terminal sorting" evidence="3">
    <location>
        <begin position="75"/>
        <end position="144"/>
    </location>
</feature>
<dbReference type="NCBIfam" id="TIGR04183">
    <property type="entry name" value="Por_Secre_tail"/>
    <property type="match status" value="1"/>
</dbReference>
<dbReference type="OrthoDB" id="1266341at2"/>
<dbReference type="RefSeq" id="WP_127340216.1">
    <property type="nucleotide sequence ID" value="NZ_QWDM01000016.1"/>
</dbReference>
<evidence type="ECO:0000259" key="3">
    <source>
        <dbReference type="Pfam" id="PF18962"/>
    </source>
</evidence>
<evidence type="ECO:0000256" key="2">
    <source>
        <dbReference type="SAM" id="SignalP"/>
    </source>
</evidence>
<comment type="caution">
    <text evidence="4">The sequence shown here is derived from an EMBL/GenBank/DDBJ whole genome shotgun (WGS) entry which is preliminary data.</text>
</comment>
<dbReference type="Pfam" id="PF18962">
    <property type="entry name" value="Por_Secre_tail"/>
    <property type="match status" value="1"/>
</dbReference>
<evidence type="ECO:0000256" key="1">
    <source>
        <dbReference type="ARBA" id="ARBA00022729"/>
    </source>
</evidence>
<organism evidence="4 5">
    <name type="scientific">Flavobacterium cupreum</name>
    <dbReference type="NCBI Taxonomy" id="2133766"/>
    <lineage>
        <taxon>Bacteria</taxon>
        <taxon>Pseudomonadati</taxon>
        <taxon>Bacteroidota</taxon>
        <taxon>Flavobacteriia</taxon>
        <taxon>Flavobacteriales</taxon>
        <taxon>Flavobacteriaceae</taxon>
        <taxon>Flavobacterium</taxon>
    </lineage>
</organism>
<sequence length="151" mass="16833">MKKELLLLAFLVCLLSHAQTPKIVFEYDAAGNQTKRYLCLKCSSATGKSDQTKEAGALVEEKIVPLSSEELISYYPNPVKETLYLTWQQQDHNEVTSVQVFSFLGQVLGTYSVGSGVHELNIPFQNYSGGIYIVALYYSNGSQKSIKIIKQ</sequence>
<feature type="chain" id="PRO_5019358134" evidence="2">
    <location>
        <begin position="19"/>
        <end position="151"/>
    </location>
</feature>
<evidence type="ECO:0000313" key="5">
    <source>
        <dbReference type="Proteomes" id="UP000288102"/>
    </source>
</evidence>
<keyword evidence="1 2" id="KW-0732">Signal</keyword>
<keyword evidence="5" id="KW-1185">Reference proteome</keyword>
<reference evidence="5" key="1">
    <citation type="journal article" date="2019" name="Syst. Appl. Microbiol.">
        <title>Flavobacterium circumlabens sp. nov. and Flavobacterium cupreum sp. nov., two psychrotrophic species isolated from Antarctic environmental samples.</title>
        <authorList>
            <person name="Kralova S."/>
            <person name="Busse H.-J."/>
            <person name="Svec P."/>
            <person name="Maslanova I."/>
            <person name="Stankova E."/>
            <person name="Bartak M."/>
            <person name="Sedlacek I."/>
        </authorList>
    </citation>
    <scope>NUCLEOTIDE SEQUENCE [LARGE SCALE GENOMIC DNA]</scope>
    <source>
        <strain evidence="5">CCM 8825</strain>
    </source>
</reference>
<name>A0A434A2D4_9FLAO</name>
<dbReference type="EMBL" id="QWDM01000016">
    <property type="protein sequence ID" value="RUT68550.1"/>
    <property type="molecule type" value="Genomic_DNA"/>
</dbReference>
<feature type="signal peptide" evidence="2">
    <location>
        <begin position="1"/>
        <end position="18"/>
    </location>
</feature>
<dbReference type="AlphaFoldDB" id="A0A434A2D4"/>
<evidence type="ECO:0000313" key="4">
    <source>
        <dbReference type="EMBL" id="RUT68550.1"/>
    </source>
</evidence>